<evidence type="ECO:0000259" key="2">
    <source>
        <dbReference type="PROSITE" id="PS50113"/>
    </source>
</evidence>
<feature type="domain" description="PAS" evidence="1">
    <location>
        <begin position="170"/>
        <end position="241"/>
    </location>
</feature>
<sequence length="468" mass="50259">MAQDPGAAVATVGAPVRAGAVPPAASLDEVCAANLLDASGEVTFFFKDLDGRFVRVSRGCAELTGRTPEQMIGLTDVDLTDAAHAAELRRDEQRIIATGEPMIDKREVDRLANVQGTLVETSKFPLRAPDGTIVGTFGYSRDVTRWALAERKVADLAQASAAAHARLMLVEAQLRDVLNSSSDAIAMYDTALRYRYLNPAATALHGAPMDELIGRTDREIGMTEDELAVWEPVLRRVLAEGEPAELTFSVLVAGSGARGWFHATVSANRDAAGDVVGVLTSARDISEIRRAEQSLVHQANHDPLTGLANRHLLMDRLHVALADLERTPQRLTLLFVDLDHFKDVNDQYGHEVGDQVLVEVARRLVLACRQADTVARLGGDEFVVLCDHGGGNARGDEVAVRIARALIEPIDAGAVTLRLTASVGVAWTEDPATGASGLLRAADSAMYAAKERGRDRYALVEATSTLPH</sequence>
<dbReference type="Gene3D" id="3.30.450.20">
    <property type="entry name" value="PAS domain"/>
    <property type="match status" value="2"/>
</dbReference>
<dbReference type="PROSITE" id="PS50113">
    <property type="entry name" value="PAC"/>
    <property type="match status" value="1"/>
</dbReference>
<dbReference type="PANTHER" id="PTHR44757">
    <property type="entry name" value="DIGUANYLATE CYCLASE DGCP"/>
    <property type="match status" value="1"/>
</dbReference>
<evidence type="ECO:0000313" key="4">
    <source>
        <dbReference type="EMBL" id="QTE29570.1"/>
    </source>
</evidence>
<proteinExistence type="predicted"/>
<evidence type="ECO:0000313" key="5">
    <source>
        <dbReference type="Proteomes" id="UP000663937"/>
    </source>
</evidence>
<dbReference type="InterPro" id="IPR029787">
    <property type="entry name" value="Nucleotide_cyclase"/>
</dbReference>
<dbReference type="InterPro" id="IPR000160">
    <property type="entry name" value="GGDEF_dom"/>
</dbReference>
<dbReference type="InterPro" id="IPR000700">
    <property type="entry name" value="PAS-assoc_C"/>
</dbReference>
<dbReference type="SUPFAM" id="SSF55073">
    <property type="entry name" value="Nucleotide cyclase"/>
    <property type="match status" value="1"/>
</dbReference>
<dbReference type="Pfam" id="PF08448">
    <property type="entry name" value="PAS_4"/>
    <property type="match status" value="2"/>
</dbReference>
<dbReference type="RefSeq" id="WP_227423859.1">
    <property type="nucleotide sequence ID" value="NZ_CP071868.1"/>
</dbReference>
<dbReference type="AlphaFoldDB" id="A0A8A4ZC48"/>
<dbReference type="FunFam" id="3.30.70.270:FF:000001">
    <property type="entry name" value="Diguanylate cyclase domain protein"/>
    <property type="match status" value="1"/>
</dbReference>
<dbReference type="PANTHER" id="PTHR44757:SF2">
    <property type="entry name" value="BIOFILM ARCHITECTURE MAINTENANCE PROTEIN MBAA"/>
    <property type="match status" value="1"/>
</dbReference>
<dbReference type="SMART" id="SM00091">
    <property type="entry name" value="PAS"/>
    <property type="match status" value="2"/>
</dbReference>
<dbReference type="Proteomes" id="UP000663937">
    <property type="component" value="Chromosome"/>
</dbReference>
<organism evidence="4 5">
    <name type="scientific">Pengzhenrongella sicca</name>
    <dbReference type="NCBI Taxonomy" id="2819238"/>
    <lineage>
        <taxon>Bacteria</taxon>
        <taxon>Bacillati</taxon>
        <taxon>Actinomycetota</taxon>
        <taxon>Actinomycetes</taxon>
        <taxon>Micrococcales</taxon>
        <taxon>Pengzhenrongella</taxon>
    </lineage>
</organism>
<dbReference type="NCBIfam" id="TIGR00229">
    <property type="entry name" value="sensory_box"/>
    <property type="match status" value="2"/>
</dbReference>
<accession>A0A8A4ZC48</accession>
<feature type="domain" description="GGDEF" evidence="3">
    <location>
        <begin position="329"/>
        <end position="462"/>
    </location>
</feature>
<gene>
    <name evidence="4" type="ORF">J4E96_00375</name>
</gene>
<dbReference type="InterPro" id="IPR043128">
    <property type="entry name" value="Rev_trsase/Diguanyl_cyclase"/>
</dbReference>
<evidence type="ECO:0000259" key="1">
    <source>
        <dbReference type="PROSITE" id="PS50112"/>
    </source>
</evidence>
<dbReference type="EMBL" id="CP071868">
    <property type="protein sequence ID" value="QTE29570.1"/>
    <property type="molecule type" value="Genomic_DNA"/>
</dbReference>
<dbReference type="InterPro" id="IPR013656">
    <property type="entry name" value="PAS_4"/>
</dbReference>
<dbReference type="NCBIfam" id="TIGR00254">
    <property type="entry name" value="GGDEF"/>
    <property type="match status" value="1"/>
</dbReference>
<dbReference type="InterPro" id="IPR000014">
    <property type="entry name" value="PAS"/>
</dbReference>
<feature type="domain" description="PAS" evidence="1">
    <location>
        <begin position="28"/>
        <end position="99"/>
    </location>
</feature>
<feature type="domain" description="PAC" evidence="2">
    <location>
        <begin position="244"/>
        <end position="297"/>
    </location>
</feature>
<dbReference type="InterPro" id="IPR035965">
    <property type="entry name" value="PAS-like_dom_sf"/>
</dbReference>
<keyword evidence="5" id="KW-1185">Reference proteome</keyword>
<dbReference type="CDD" id="cd00130">
    <property type="entry name" value="PAS"/>
    <property type="match status" value="2"/>
</dbReference>
<dbReference type="Gene3D" id="3.30.70.270">
    <property type="match status" value="1"/>
</dbReference>
<evidence type="ECO:0000259" key="3">
    <source>
        <dbReference type="PROSITE" id="PS50887"/>
    </source>
</evidence>
<dbReference type="Pfam" id="PF00990">
    <property type="entry name" value="GGDEF"/>
    <property type="match status" value="1"/>
</dbReference>
<dbReference type="PROSITE" id="PS50887">
    <property type="entry name" value="GGDEF"/>
    <property type="match status" value="1"/>
</dbReference>
<dbReference type="KEGG" id="psic:J4E96_00375"/>
<name>A0A8A4ZC48_9MICO</name>
<dbReference type="PROSITE" id="PS50112">
    <property type="entry name" value="PAS"/>
    <property type="match status" value="2"/>
</dbReference>
<dbReference type="SUPFAM" id="SSF55785">
    <property type="entry name" value="PYP-like sensor domain (PAS domain)"/>
    <property type="match status" value="2"/>
</dbReference>
<dbReference type="InterPro" id="IPR052155">
    <property type="entry name" value="Biofilm_reg_signaling"/>
</dbReference>
<protein>
    <submittedName>
        <fullName evidence="4">Diguanylate cyclase</fullName>
    </submittedName>
</protein>
<reference evidence="4" key="1">
    <citation type="submission" date="2021-03" db="EMBL/GenBank/DDBJ databases">
        <title>Pengzhenrongella sicca gen. nov., sp. nov., a new member of suborder Micrococcineae isolated from High-Arctic tundra soil.</title>
        <authorList>
            <person name="Peng F."/>
        </authorList>
    </citation>
    <scope>NUCLEOTIDE SEQUENCE</scope>
    <source>
        <strain evidence="4">LRZ-2</strain>
    </source>
</reference>
<dbReference type="CDD" id="cd01949">
    <property type="entry name" value="GGDEF"/>
    <property type="match status" value="1"/>
</dbReference>
<dbReference type="SMART" id="SM00267">
    <property type="entry name" value="GGDEF"/>
    <property type="match status" value="1"/>
</dbReference>